<keyword evidence="2 6" id="KW-0812">Transmembrane</keyword>
<proteinExistence type="predicted"/>
<evidence type="ECO:0000256" key="2">
    <source>
        <dbReference type="ARBA" id="ARBA00022692"/>
    </source>
</evidence>
<evidence type="ECO:0000313" key="9">
    <source>
        <dbReference type="Proteomes" id="UP000663937"/>
    </source>
</evidence>
<feature type="compositionally biased region" description="Low complexity" evidence="5">
    <location>
        <begin position="414"/>
        <end position="425"/>
    </location>
</feature>
<sequence>MRHPRPAAPQLSAPRPPAPRPLVLARWLMMSLFALNGTTMASWLSRLPSVSAALDLAPSELGVVLLAGAVGALAMVLAAGVIVTRFGGRIALHATTAGFTLAFVLLGLGPTLGRVDLLTAGIFLAGVSFALGGVPMNVESSAIERRLGRTVLPQFHAAFSIGAVLGSGIGALSAHLDVSLLGQFLATAAISALWRLAITRHVILDPADDGAGGPVVVVAGGRVGLRAALKGWREPRTLQIGVVIMAAAFSEGAANDWLALAVVDGFGEPESVGAIVYGVFVASMTVVRLLGTRLIDRYGRVAVLLVSGLVSLGGLVLFGVAPSLPLAAVGVVAWGLGAGLAVPNGIAAASDDPLRAAGRVAVVSAFSSTASLAAPPLLGLAAEGLGTRHALVLITIAMVASVSLSGRVAREPAAEPAIEPAAAEPGRGGMPESRRPDAAPPSASRVDHVPAGATGETDSWGTPVTVDRTTAGVR</sequence>
<dbReference type="RefSeq" id="WP_227423368.1">
    <property type="nucleotide sequence ID" value="NZ_CP071868.1"/>
</dbReference>
<feature type="transmembrane region" description="Helical" evidence="6">
    <location>
        <begin position="272"/>
        <end position="290"/>
    </location>
</feature>
<evidence type="ECO:0000256" key="1">
    <source>
        <dbReference type="ARBA" id="ARBA00004651"/>
    </source>
</evidence>
<dbReference type="Proteomes" id="UP000663937">
    <property type="component" value="Chromosome"/>
</dbReference>
<evidence type="ECO:0000256" key="5">
    <source>
        <dbReference type="SAM" id="MobiDB-lite"/>
    </source>
</evidence>
<dbReference type="PANTHER" id="PTHR23514">
    <property type="entry name" value="BYPASS OF STOP CODON PROTEIN 6"/>
    <property type="match status" value="1"/>
</dbReference>
<dbReference type="InterPro" id="IPR051788">
    <property type="entry name" value="MFS_Transporter"/>
</dbReference>
<dbReference type="GO" id="GO:0022857">
    <property type="term" value="F:transmembrane transporter activity"/>
    <property type="evidence" value="ECO:0007669"/>
    <property type="project" value="InterPro"/>
</dbReference>
<dbReference type="EMBL" id="CP071868">
    <property type="protein sequence ID" value="QTE29108.1"/>
    <property type="molecule type" value="Genomic_DNA"/>
</dbReference>
<dbReference type="InterPro" id="IPR011701">
    <property type="entry name" value="MFS"/>
</dbReference>
<dbReference type="Pfam" id="PF07690">
    <property type="entry name" value="MFS_1"/>
    <property type="match status" value="1"/>
</dbReference>
<evidence type="ECO:0000256" key="6">
    <source>
        <dbReference type="SAM" id="Phobius"/>
    </source>
</evidence>
<feature type="region of interest" description="Disordered" evidence="5">
    <location>
        <begin position="413"/>
        <end position="474"/>
    </location>
</feature>
<dbReference type="GO" id="GO:0005886">
    <property type="term" value="C:plasma membrane"/>
    <property type="evidence" value="ECO:0007669"/>
    <property type="project" value="UniProtKB-SubCell"/>
</dbReference>
<dbReference type="Gene3D" id="1.20.1250.20">
    <property type="entry name" value="MFS general substrate transporter like domains"/>
    <property type="match status" value="2"/>
</dbReference>
<feature type="transmembrane region" description="Helical" evidence="6">
    <location>
        <begin position="240"/>
        <end position="260"/>
    </location>
</feature>
<protein>
    <submittedName>
        <fullName evidence="8">MFS transporter</fullName>
    </submittedName>
</protein>
<keyword evidence="9" id="KW-1185">Reference proteome</keyword>
<dbReference type="SUPFAM" id="SSF103473">
    <property type="entry name" value="MFS general substrate transporter"/>
    <property type="match status" value="1"/>
</dbReference>
<evidence type="ECO:0000259" key="7">
    <source>
        <dbReference type="PROSITE" id="PS50850"/>
    </source>
</evidence>
<feature type="transmembrane region" description="Helical" evidence="6">
    <location>
        <begin position="21"/>
        <end position="43"/>
    </location>
</feature>
<feature type="transmembrane region" description="Helical" evidence="6">
    <location>
        <begin position="180"/>
        <end position="198"/>
    </location>
</feature>
<dbReference type="CDD" id="cd17393">
    <property type="entry name" value="MFS_MosC_like"/>
    <property type="match status" value="1"/>
</dbReference>
<name>A0A8A4ZHJ9_9MICO</name>
<feature type="transmembrane region" description="Helical" evidence="6">
    <location>
        <begin position="360"/>
        <end position="378"/>
    </location>
</feature>
<dbReference type="AlphaFoldDB" id="A0A8A4ZHJ9"/>
<feature type="transmembrane region" description="Helical" evidence="6">
    <location>
        <begin position="90"/>
        <end position="109"/>
    </location>
</feature>
<dbReference type="PROSITE" id="PS50850">
    <property type="entry name" value="MFS"/>
    <property type="match status" value="1"/>
</dbReference>
<accession>A0A8A4ZHJ9</accession>
<feature type="transmembrane region" description="Helical" evidence="6">
    <location>
        <begin position="115"/>
        <end position="134"/>
    </location>
</feature>
<feature type="transmembrane region" description="Helical" evidence="6">
    <location>
        <begin position="155"/>
        <end position="174"/>
    </location>
</feature>
<organism evidence="8 9">
    <name type="scientific">Pengzhenrongella sicca</name>
    <dbReference type="NCBI Taxonomy" id="2819238"/>
    <lineage>
        <taxon>Bacteria</taxon>
        <taxon>Bacillati</taxon>
        <taxon>Actinomycetota</taxon>
        <taxon>Actinomycetes</taxon>
        <taxon>Micrococcales</taxon>
        <taxon>Pengzhenrongella</taxon>
    </lineage>
</organism>
<reference evidence="8" key="1">
    <citation type="submission" date="2021-03" db="EMBL/GenBank/DDBJ databases">
        <title>Pengzhenrongella sicca gen. nov., sp. nov., a new member of suborder Micrococcineae isolated from High-Arctic tundra soil.</title>
        <authorList>
            <person name="Peng F."/>
        </authorList>
    </citation>
    <scope>NUCLEOTIDE SEQUENCE</scope>
    <source>
        <strain evidence="8">LRZ-2</strain>
    </source>
</reference>
<gene>
    <name evidence="8" type="ORF">J4E96_17685</name>
</gene>
<evidence type="ECO:0000313" key="8">
    <source>
        <dbReference type="EMBL" id="QTE29108.1"/>
    </source>
</evidence>
<feature type="transmembrane region" description="Helical" evidence="6">
    <location>
        <begin position="327"/>
        <end position="348"/>
    </location>
</feature>
<comment type="subcellular location">
    <subcellularLocation>
        <location evidence="1">Cell membrane</location>
        <topology evidence="1">Multi-pass membrane protein</topology>
    </subcellularLocation>
</comment>
<keyword evidence="4 6" id="KW-0472">Membrane</keyword>
<dbReference type="KEGG" id="psic:J4E96_17685"/>
<dbReference type="InterPro" id="IPR020846">
    <property type="entry name" value="MFS_dom"/>
</dbReference>
<evidence type="ECO:0000256" key="4">
    <source>
        <dbReference type="ARBA" id="ARBA00023136"/>
    </source>
</evidence>
<feature type="domain" description="Major facilitator superfamily (MFS) profile" evidence="7">
    <location>
        <begin position="22"/>
        <end position="413"/>
    </location>
</feature>
<dbReference type="InterPro" id="IPR036259">
    <property type="entry name" value="MFS_trans_sf"/>
</dbReference>
<feature type="transmembrane region" description="Helical" evidence="6">
    <location>
        <begin position="302"/>
        <end position="321"/>
    </location>
</feature>
<feature type="transmembrane region" description="Helical" evidence="6">
    <location>
        <begin position="390"/>
        <end position="409"/>
    </location>
</feature>
<feature type="transmembrane region" description="Helical" evidence="6">
    <location>
        <begin position="63"/>
        <end position="83"/>
    </location>
</feature>
<dbReference type="PANTHER" id="PTHR23514:SF13">
    <property type="entry name" value="INNER MEMBRANE PROTEIN YBJJ"/>
    <property type="match status" value="1"/>
</dbReference>
<evidence type="ECO:0000256" key="3">
    <source>
        <dbReference type="ARBA" id="ARBA00022989"/>
    </source>
</evidence>
<keyword evidence="3 6" id="KW-1133">Transmembrane helix</keyword>